<dbReference type="InterPro" id="IPR012337">
    <property type="entry name" value="RNaseH-like_sf"/>
</dbReference>
<reference evidence="14 15" key="1">
    <citation type="submission" date="2014-12" db="EMBL/GenBank/DDBJ databases">
        <title>Draft genome sequences of 29 type strains of Enterococci.</title>
        <authorList>
            <person name="Zhong Z."/>
            <person name="Sun Z."/>
            <person name="Liu W."/>
            <person name="Zhang W."/>
            <person name="Zhang H."/>
        </authorList>
    </citation>
    <scope>NUCLEOTIDE SEQUENCE [LARGE SCALE GENOMIC DNA]</scope>
    <source>
        <strain evidence="14 15">DSM 17690</strain>
    </source>
</reference>
<evidence type="ECO:0000256" key="11">
    <source>
        <dbReference type="RuleBase" id="RU364106"/>
    </source>
</evidence>
<dbReference type="GO" id="GO:0005524">
    <property type="term" value="F:ATP binding"/>
    <property type="evidence" value="ECO:0007669"/>
    <property type="project" value="UniProtKB-UniRule"/>
</dbReference>
<dbReference type="InterPro" id="IPR036397">
    <property type="entry name" value="RNaseH_sf"/>
</dbReference>
<accession>A0A1L8QVA0</accession>
<keyword evidence="6 10" id="KW-0378">Hydrolase</keyword>
<evidence type="ECO:0000313" key="14">
    <source>
        <dbReference type="EMBL" id="OJG11409.1"/>
    </source>
</evidence>
<gene>
    <name evidence="10 11" type="primary">dinG</name>
    <name evidence="14" type="ORF">RU93_GL001404</name>
</gene>
<evidence type="ECO:0000256" key="10">
    <source>
        <dbReference type="HAMAP-Rule" id="MF_02206"/>
    </source>
</evidence>
<feature type="short sequence motif" description="DEAH box" evidence="10">
    <location>
        <begin position="459"/>
        <end position="462"/>
    </location>
</feature>
<evidence type="ECO:0000256" key="3">
    <source>
        <dbReference type="ARBA" id="ARBA00022705"/>
    </source>
</evidence>
<dbReference type="GO" id="GO:0016818">
    <property type="term" value="F:hydrolase activity, acting on acid anhydrides, in phosphorus-containing anhydrides"/>
    <property type="evidence" value="ECO:0007669"/>
    <property type="project" value="InterPro"/>
</dbReference>
<proteinExistence type="inferred from homology"/>
<comment type="caution">
    <text evidence="14">The sequence shown here is derived from an EMBL/GenBank/DDBJ whole genome shotgun (WGS) entry which is preliminary data.</text>
</comment>
<dbReference type="STRING" id="328396.RU93_GL001404"/>
<keyword evidence="7 10" id="KW-0269">Exonuclease</keyword>
<keyword evidence="1" id="KW-0808">Transferase</keyword>
<dbReference type="Pfam" id="PF13307">
    <property type="entry name" value="Helicase_C_2"/>
    <property type="match status" value="1"/>
</dbReference>
<dbReference type="InterPro" id="IPR014013">
    <property type="entry name" value="Helic_SF1/SF2_ATP-bd_DinG/Rad3"/>
</dbReference>
<dbReference type="AlphaFoldDB" id="A0A1L8QVA0"/>
<feature type="region of interest" description="Disordered" evidence="12">
    <location>
        <begin position="921"/>
        <end position="942"/>
    </location>
</feature>
<dbReference type="FunFam" id="3.30.420.10:FF:000045">
    <property type="entry name" value="3'-5' exonuclease DinG"/>
    <property type="match status" value="1"/>
</dbReference>
<evidence type="ECO:0000256" key="4">
    <source>
        <dbReference type="ARBA" id="ARBA00022722"/>
    </source>
</evidence>
<keyword evidence="3" id="KW-0235">DNA replication</keyword>
<dbReference type="SUPFAM" id="SSF52540">
    <property type="entry name" value="P-loop containing nucleoside triphosphate hydrolases"/>
    <property type="match status" value="2"/>
</dbReference>
<evidence type="ECO:0000256" key="2">
    <source>
        <dbReference type="ARBA" id="ARBA00022695"/>
    </source>
</evidence>
<dbReference type="RefSeq" id="WP_071874152.1">
    <property type="nucleotide sequence ID" value="NZ_JBHSHF010000014.1"/>
</dbReference>
<evidence type="ECO:0000256" key="6">
    <source>
        <dbReference type="ARBA" id="ARBA00022801"/>
    </source>
</evidence>
<keyword evidence="4 10" id="KW-0540">Nuclease</keyword>
<dbReference type="EMBL" id="JXKD01000003">
    <property type="protein sequence ID" value="OJG11409.1"/>
    <property type="molecule type" value="Genomic_DNA"/>
</dbReference>
<evidence type="ECO:0000256" key="1">
    <source>
        <dbReference type="ARBA" id="ARBA00022679"/>
    </source>
</evidence>
<dbReference type="InterPro" id="IPR013520">
    <property type="entry name" value="Ribonucl_H"/>
</dbReference>
<evidence type="ECO:0000256" key="7">
    <source>
        <dbReference type="ARBA" id="ARBA00022839"/>
    </source>
</evidence>
<organism evidence="14 15">
    <name type="scientific">Enterococcus aquimarinus</name>
    <dbReference type="NCBI Taxonomy" id="328396"/>
    <lineage>
        <taxon>Bacteria</taxon>
        <taxon>Bacillati</taxon>
        <taxon>Bacillota</taxon>
        <taxon>Bacilli</taxon>
        <taxon>Lactobacillales</taxon>
        <taxon>Enterococcaceae</taxon>
        <taxon>Enterococcus</taxon>
    </lineage>
</organism>
<dbReference type="PANTHER" id="PTHR30231:SF41">
    <property type="entry name" value="DNA POLYMERASE III SUBUNIT EPSILON"/>
    <property type="match status" value="1"/>
</dbReference>
<dbReference type="PROSITE" id="PS51193">
    <property type="entry name" value="HELICASE_ATP_BIND_2"/>
    <property type="match status" value="1"/>
</dbReference>
<dbReference type="CDD" id="cd06127">
    <property type="entry name" value="DEDDh"/>
    <property type="match status" value="1"/>
</dbReference>
<comment type="similarity">
    <text evidence="10 11">Belongs to the helicase family. DinG subfamily. Type 2 sub-subfamily.</text>
</comment>
<evidence type="ECO:0000256" key="5">
    <source>
        <dbReference type="ARBA" id="ARBA00022741"/>
    </source>
</evidence>
<feature type="binding site" evidence="10">
    <location>
        <begin position="281"/>
        <end position="288"/>
    </location>
    <ligand>
        <name>ATP</name>
        <dbReference type="ChEBI" id="CHEBI:30616"/>
    </ligand>
</feature>
<sequence length="942" mass="109007">MTTTYAIVDIETTGTDPKVDRMIQFGCVLVENQKIVGRFSTDINPSQMISRQIQSLTQISNRQVQKAPYFEDIAQTIYNLLQDTVFVAHNIHFDYHFLNHELVRCGMPRLTIAGIDTVELAQIFLPTESSYRLNDLAESLGIIHENPHQAASDAEVTADLFLRIEELAKALPLVTIEKIATLSSVTSHQTSDYIKQLALEMKQNPTELATDLMVVNQIALKKKEVTLFEQPLYEITYPKTKKQKQRLFQERLSYRPQQGKLMNLIHKHVTNEDEKDLLIEASTGMGKTMGYLLPLSYLATPEKPVVISTASILLQQQLIEEDIPKLNQLLDYKIQATVIKGKGNYIDLQRFKATLDAPIVQKQYGLYQMRLLVWLTQTETGDFGELNLTSLNHLLFEEIKHRGVDYLSKKQAFYQEDFLVHLNQKMTQSNFLIVNHAFLAQETRRETPYLPNSQILMIDEAHHLPEVMEQVTNQFFDTEVFQRQLRHLGEDGQLFDTLRAMLSQEAEILQLFELYQTILSEISEIQEEIFAEWLLPFQVKEELFVTRDDLNLSNQGKKNLKKLYLYYEESLLLQQQIAAACFRHNEQWLAREKIVYGKALIFFEELSAQASFVKQWFTSWEPRYVHKLYIYGSQNTVRMQLIDLEAAILPNTAWYPRYEKILYVGGTLKVATFTNYFAQRLGIPDAKLKVIPPPYHYDEQVRLFVLNEQVAIKELSIYEYVDFIVRTLSPILEQQKESTLVLFTSHDILQKVYYRMQMSFLENGREIIAQGIGGSREKLLKRFRHRKGAVLFGADSFWQGVDLPGDTLQLLIVTRLPFDHPQRPMIEAKSRYLDEQGDNYFKKEALPKASLKLRQGLGRLIRSEEDRGVMVVLDSRLIHSSYGQKLQQSLPKDLAIHERSVAEMLPEIAQFFKRDYPKEEIEADSPQHSVIIEPSKGVKSGE</sequence>
<comment type="function">
    <text evidence="10 11">3'-5' exonuclease.</text>
</comment>
<dbReference type="NCBIfam" id="TIGR00573">
    <property type="entry name" value="dnaq"/>
    <property type="match status" value="1"/>
</dbReference>
<evidence type="ECO:0000259" key="13">
    <source>
        <dbReference type="PROSITE" id="PS51193"/>
    </source>
</evidence>
<dbReference type="Gene3D" id="3.40.50.300">
    <property type="entry name" value="P-loop containing nucleotide triphosphate hydrolases"/>
    <property type="match status" value="2"/>
</dbReference>
<dbReference type="Pfam" id="PF00929">
    <property type="entry name" value="RNase_T"/>
    <property type="match status" value="1"/>
</dbReference>
<dbReference type="InterPro" id="IPR027417">
    <property type="entry name" value="P-loop_NTPase"/>
</dbReference>
<dbReference type="InterPro" id="IPR011545">
    <property type="entry name" value="DEAD/DEAH_box_helicase_dom"/>
</dbReference>
<dbReference type="InterPro" id="IPR006310">
    <property type="entry name" value="DinG"/>
</dbReference>
<dbReference type="SMART" id="SM00491">
    <property type="entry name" value="HELICc2"/>
    <property type="match status" value="1"/>
</dbReference>
<evidence type="ECO:0000313" key="15">
    <source>
        <dbReference type="Proteomes" id="UP000182149"/>
    </source>
</evidence>
<dbReference type="GO" id="GO:0008408">
    <property type="term" value="F:3'-5' exonuclease activity"/>
    <property type="evidence" value="ECO:0007669"/>
    <property type="project" value="UniProtKB-UniRule"/>
</dbReference>
<dbReference type="GO" id="GO:0004386">
    <property type="term" value="F:helicase activity"/>
    <property type="evidence" value="ECO:0007669"/>
    <property type="project" value="InterPro"/>
</dbReference>
<keyword evidence="8 10" id="KW-0067">ATP-binding</keyword>
<dbReference type="GO" id="GO:0003887">
    <property type="term" value="F:DNA-directed DNA polymerase activity"/>
    <property type="evidence" value="ECO:0007669"/>
    <property type="project" value="UniProtKB-KW"/>
</dbReference>
<dbReference type="NCBIfam" id="TIGR01407">
    <property type="entry name" value="dinG_rel"/>
    <property type="match status" value="1"/>
</dbReference>
<dbReference type="SUPFAM" id="SSF53098">
    <property type="entry name" value="Ribonuclease H-like"/>
    <property type="match status" value="1"/>
</dbReference>
<dbReference type="InterPro" id="IPR006054">
    <property type="entry name" value="DnaQ"/>
</dbReference>
<dbReference type="Gene3D" id="3.30.420.10">
    <property type="entry name" value="Ribonuclease H-like superfamily/Ribonuclease H"/>
    <property type="match status" value="1"/>
</dbReference>
<dbReference type="GO" id="GO:0003677">
    <property type="term" value="F:DNA binding"/>
    <property type="evidence" value="ECO:0007669"/>
    <property type="project" value="InterPro"/>
</dbReference>
<dbReference type="GO" id="GO:0005829">
    <property type="term" value="C:cytosol"/>
    <property type="evidence" value="ECO:0007669"/>
    <property type="project" value="TreeGrafter"/>
</dbReference>
<name>A0A1L8QVA0_9ENTE</name>
<dbReference type="PANTHER" id="PTHR30231">
    <property type="entry name" value="DNA POLYMERASE III SUBUNIT EPSILON"/>
    <property type="match status" value="1"/>
</dbReference>
<dbReference type="Pfam" id="PF00270">
    <property type="entry name" value="DEAD"/>
    <property type="match status" value="1"/>
</dbReference>
<dbReference type="GO" id="GO:0045004">
    <property type="term" value="P:DNA replication proofreading"/>
    <property type="evidence" value="ECO:0007669"/>
    <property type="project" value="TreeGrafter"/>
</dbReference>
<evidence type="ECO:0000256" key="9">
    <source>
        <dbReference type="ARBA" id="ARBA00022932"/>
    </source>
</evidence>
<dbReference type="HAMAP" id="MF_02206">
    <property type="entry name" value="DinG_exonucl"/>
    <property type="match status" value="1"/>
</dbReference>
<keyword evidence="2" id="KW-0548">Nucleotidyltransferase</keyword>
<dbReference type="SMART" id="SM00479">
    <property type="entry name" value="EXOIII"/>
    <property type="match status" value="1"/>
</dbReference>
<keyword evidence="5 10" id="KW-0547">Nucleotide-binding</keyword>
<keyword evidence="15" id="KW-1185">Reference proteome</keyword>
<protein>
    <recommendedName>
        <fullName evidence="10 11">3'-5' exonuclease DinG</fullName>
        <ecNumber evidence="10 11">3.1.-.-</ecNumber>
    </recommendedName>
</protein>
<keyword evidence="9" id="KW-0239">DNA-directed DNA polymerase</keyword>
<feature type="domain" description="Helicase ATP-binding" evidence="13">
    <location>
        <begin position="244"/>
        <end position="519"/>
    </location>
</feature>
<dbReference type="InterPro" id="IPR006555">
    <property type="entry name" value="ATP-dep_Helicase_C"/>
</dbReference>
<evidence type="ECO:0000256" key="12">
    <source>
        <dbReference type="SAM" id="MobiDB-lite"/>
    </source>
</evidence>
<dbReference type="EC" id="3.1.-.-" evidence="10 11"/>
<dbReference type="Proteomes" id="UP000182149">
    <property type="component" value="Unassembled WGS sequence"/>
</dbReference>
<dbReference type="OrthoDB" id="9803913at2"/>
<evidence type="ECO:0000256" key="8">
    <source>
        <dbReference type="ARBA" id="ARBA00022840"/>
    </source>
</evidence>